<reference evidence="1" key="1">
    <citation type="submission" date="2022-10" db="EMBL/GenBank/DDBJ databases">
        <title>Tapping the CABI collections for fungal endophytes: first genome assemblies for Collariella, Neodidymelliopsis, Ascochyta clinopodiicola, Didymella pomorum, Didymosphaeria variabile, Neocosmospora piperis and Neocucurbitaria cava.</title>
        <authorList>
            <person name="Hill R."/>
        </authorList>
    </citation>
    <scope>NUCLEOTIDE SEQUENCE</scope>
    <source>
        <strain evidence="1">IMI 355091</strain>
    </source>
</reference>
<dbReference type="SUPFAM" id="SSF48113">
    <property type="entry name" value="Heme-dependent peroxidases"/>
    <property type="match status" value="1"/>
</dbReference>
<gene>
    <name evidence="1" type="ORF">N0V91_003393</name>
</gene>
<dbReference type="Gene3D" id="1.10.640.10">
    <property type="entry name" value="Haem peroxidase domain superfamily, animal type"/>
    <property type="match status" value="1"/>
</dbReference>
<sequence>MSALKGTLDLFDRLSDDTPTNTPKATFKRESVHDIDGELELGKMDFGMKLDRPHAAEGYFDDIHLGQAETFLLLGLAGIIVHDLFRTGENDDHVVAGPSHLALSPLCGRSQEAQDSVRTQIDGKLKSDTFAEVDIVEQPPQVGP</sequence>
<protein>
    <submittedName>
        <fullName evidence="1">Uncharacterized protein</fullName>
    </submittedName>
</protein>
<dbReference type="OrthoDB" id="823504at2759"/>
<evidence type="ECO:0000313" key="1">
    <source>
        <dbReference type="EMBL" id="KAJ4408389.1"/>
    </source>
</evidence>
<dbReference type="GO" id="GO:0020037">
    <property type="term" value="F:heme binding"/>
    <property type="evidence" value="ECO:0007669"/>
    <property type="project" value="InterPro"/>
</dbReference>
<comment type="caution">
    <text evidence="1">The sequence shown here is derived from an EMBL/GenBank/DDBJ whole genome shotgun (WGS) entry which is preliminary data.</text>
</comment>
<dbReference type="AlphaFoldDB" id="A0A9W9DAE8"/>
<organism evidence="1 2">
    <name type="scientific">Didymella pomorum</name>
    <dbReference type="NCBI Taxonomy" id="749634"/>
    <lineage>
        <taxon>Eukaryota</taxon>
        <taxon>Fungi</taxon>
        <taxon>Dikarya</taxon>
        <taxon>Ascomycota</taxon>
        <taxon>Pezizomycotina</taxon>
        <taxon>Dothideomycetes</taxon>
        <taxon>Pleosporomycetidae</taxon>
        <taxon>Pleosporales</taxon>
        <taxon>Pleosporineae</taxon>
        <taxon>Didymellaceae</taxon>
        <taxon>Didymella</taxon>
    </lineage>
</organism>
<dbReference type="EMBL" id="JAPEVA010000016">
    <property type="protein sequence ID" value="KAJ4408389.1"/>
    <property type="molecule type" value="Genomic_DNA"/>
</dbReference>
<keyword evidence="2" id="KW-1185">Reference proteome</keyword>
<dbReference type="InterPro" id="IPR037120">
    <property type="entry name" value="Haem_peroxidase_sf_animal"/>
</dbReference>
<proteinExistence type="predicted"/>
<dbReference type="Proteomes" id="UP001140510">
    <property type="component" value="Unassembled WGS sequence"/>
</dbReference>
<dbReference type="GO" id="GO:0004601">
    <property type="term" value="F:peroxidase activity"/>
    <property type="evidence" value="ECO:0007669"/>
    <property type="project" value="InterPro"/>
</dbReference>
<accession>A0A9W9DAE8</accession>
<name>A0A9W9DAE8_9PLEO</name>
<dbReference type="GO" id="GO:0006979">
    <property type="term" value="P:response to oxidative stress"/>
    <property type="evidence" value="ECO:0007669"/>
    <property type="project" value="InterPro"/>
</dbReference>
<evidence type="ECO:0000313" key="2">
    <source>
        <dbReference type="Proteomes" id="UP001140510"/>
    </source>
</evidence>
<dbReference type="InterPro" id="IPR010255">
    <property type="entry name" value="Haem_peroxidase_sf"/>
</dbReference>